<dbReference type="EMBL" id="AFNN01000023">
    <property type="protein sequence ID" value="EGL85184.1"/>
    <property type="molecule type" value="Genomic_DNA"/>
</dbReference>
<dbReference type="AlphaFoldDB" id="F5W1L8"/>
<keyword evidence="1" id="KW-1133">Transmembrane helix</keyword>
<keyword evidence="1" id="KW-0812">Transmembrane</keyword>
<reference evidence="2 3" key="1">
    <citation type="submission" date="2011-04" db="EMBL/GenBank/DDBJ databases">
        <authorList>
            <person name="Durkin A.S."/>
            <person name="Radune D."/>
            <person name="Hostetler J."/>
            <person name="Torralba M."/>
            <person name="Gillis M."/>
            <person name="Methe B."/>
            <person name="Sutton G."/>
            <person name="Nelson K.E."/>
        </authorList>
    </citation>
    <scope>NUCLEOTIDE SEQUENCE [LARGE SCALE GENOMIC DNA]</scope>
    <source>
        <strain evidence="2 3">SK1076</strain>
    </source>
</reference>
<gene>
    <name evidence="2" type="ORF">HMPREF9967_0426</name>
</gene>
<evidence type="ECO:0000313" key="3">
    <source>
        <dbReference type="Proteomes" id="UP000010138"/>
    </source>
</evidence>
<organism evidence="2 3">
    <name type="scientific">Streptococcus infantis SK1076</name>
    <dbReference type="NCBI Taxonomy" id="1005705"/>
    <lineage>
        <taxon>Bacteria</taxon>
        <taxon>Bacillati</taxon>
        <taxon>Bacillota</taxon>
        <taxon>Bacilli</taxon>
        <taxon>Lactobacillales</taxon>
        <taxon>Streptococcaceae</taxon>
        <taxon>Streptococcus</taxon>
    </lineage>
</organism>
<accession>F5W1L8</accession>
<evidence type="ECO:0000256" key="1">
    <source>
        <dbReference type="SAM" id="Phobius"/>
    </source>
</evidence>
<dbReference type="Proteomes" id="UP000010138">
    <property type="component" value="Unassembled WGS sequence"/>
</dbReference>
<protein>
    <submittedName>
        <fullName evidence="2">Conserved domain protein</fullName>
    </submittedName>
</protein>
<comment type="caution">
    <text evidence="2">The sequence shown here is derived from an EMBL/GenBank/DDBJ whole genome shotgun (WGS) entry which is preliminary data.</text>
</comment>
<feature type="transmembrane region" description="Helical" evidence="1">
    <location>
        <begin position="20"/>
        <end position="39"/>
    </location>
</feature>
<evidence type="ECO:0000313" key="2">
    <source>
        <dbReference type="EMBL" id="EGL85184.1"/>
    </source>
</evidence>
<sequence>MIDFFPVNFHKFLQKYNDYFISFPFYHFIPFVFNCLPFLEVDFSLF</sequence>
<name>F5W1L8_9STRE</name>
<proteinExistence type="predicted"/>
<keyword evidence="1" id="KW-0472">Membrane</keyword>